<evidence type="ECO:0000313" key="4">
    <source>
        <dbReference type="Proteomes" id="UP000671828"/>
    </source>
</evidence>
<sequence>MTYPQGAHQQQAPTRAPVGQSRFGALAWTASILGVVGLVGSSIAFFNNLTAIIAGVGLVLGVIALFGTRKTLAAIGVTLCVLALVATVTAQTAAVGRLDGADKAAFVGQA</sequence>
<keyword evidence="1" id="KW-1133">Transmembrane helix</keyword>
<feature type="transmembrane region" description="Helical" evidence="1">
    <location>
        <begin position="73"/>
        <end position="94"/>
    </location>
</feature>
<accession>A0A8T8HSL9</accession>
<name>A0A8T8HSL9_9PSEU</name>
<dbReference type="RefSeq" id="WP_204843535.1">
    <property type="nucleotide sequence ID" value="NZ_JAFBCL010000001.1"/>
</dbReference>
<dbReference type="AlphaFoldDB" id="A0A8T8HSL9"/>
<reference evidence="3" key="2">
    <citation type="submission" date="2021-04" db="EMBL/GenBank/DDBJ databases">
        <title>Saccharothrix algeriensis WGS.</title>
        <authorList>
            <person name="Stuskova K."/>
            <person name="Hakalova E."/>
            <person name="Tebbal A.B."/>
            <person name="Eichmeier A."/>
        </authorList>
    </citation>
    <scope>NUCLEOTIDE SEQUENCE</scope>
    <source>
        <strain evidence="3">NRRL B-24137</strain>
    </source>
</reference>
<organism evidence="3 4">
    <name type="scientific">Saccharothrix algeriensis</name>
    <dbReference type="NCBI Taxonomy" id="173560"/>
    <lineage>
        <taxon>Bacteria</taxon>
        <taxon>Bacillati</taxon>
        <taxon>Actinomycetota</taxon>
        <taxon>Actinomycetes</taxon>
        <taxon>Pseudonocardiales</taxon>
        <taxon>Pseudonocardiaceae</taxon>
        <taxon>Saccharothrix</taxon>
    </lineage>
</organism>
<evidence type="ECO:0000256" key="1">
    <source>
        <dbReference type="SAM" id="Phobius"/>
    </source>
</evidence>
<gene>
    <name evidence="3" type="ORF">J7S33_19025</name>
    <name evidence="2" type="ORF">JOE68_003684</name>
</gene>
<feature type="transmembrane region" description="Helical" evidence="1">
    <location>
        <begin position="23"/>
        <end position="43"/>
    </location>
</feature>
<proteinExistence type="predicted"/>
<protein>
    <submittedName>
        <fullName evidence="3">Uncharacterized protein</fullName>
    </submittedName>
</protein>
<evidence type="ECO:0000313" key="5">
    <source>
        <dbReference type="Proteomes" id="UP001195724"/>
    </source>
</evidence>
<dbReference type="Proteomes" id="UP001195724">
    <property type="component" value="Unassembled WGS sequence"/>
</dbReference>
<evidence type="ECO:0000313" key="3">
    <source>
        <dbReference type="EMBL" id="QTR01486.1"/>
    </source>
</evidence>
<keyword evidence="5" id="KW-1185">Reference proteome</keyword>
<dbReference type="EMBL" id="JAFBCL010000001">
    <property type="protein sequence ID" value="MBM7812819.1"/>
    <property type="molecule type" value="Genomic_DNA"/>
</dbReference>
<reference evidence="2 5" key="1">
    <citation type="submission" date="2021-01" db="EMBL/GenBank/DDBJ databases">
        <title>Sequencing the genomes of 1000 actinobacteria strains.</title>
        <authorList>
            <person name="Klenk H.-P."/>
        </authorList>
    </citation>
    <scope>NUCLEOTIDE SEQUENCE [LARGE SCALE GENOMIC DNA]</scope>
    <source>
        <strain evidence="2 5">DSM 44581</strain>
    </source>
</reference>
<keyword evidence="1" id="KW-0812">Transmembrane</keyword>
<evidence type="ECO:0000313" key="2">
    <source>
        <dbReference type="EMBL" id="MBM7812819.1"/>
    </source>
</evidence>
<keyword evidence="1" id="KW-0472">Membrane</keyword>
<feature type="transmembrane region" description="Helical" evidence="1">
    <location>
        <begin position="49"/>
        <end position="66"/>
    </location>
</feature>
<dbReference type="Proteomes" id="UP000671828">
    <property type="component" value="Chromosome"/>
</dbReference>
<dbReference type="EMBL" id="CP072788">
    <property type="protein sequence ID" value="QTR01486.1"/>
    <property type="molecule type" value="Genomic_DNA"/>
</dbReference>